<dbReference type="InParanoid" id="A0A165JT48"/>
<feature type="compositionally biased region" description="Low complexity" evidence="1">
    <location>
        <begin position="308"/>
        <end position="330"/>
    </location>
</feature>
<sequence length="492" mass="50566">MPPRDPPSAGANKTAPSPVKKKGAFARFARSLLPTAPEPTLADLTPSSTSSSSTPTPAPRPQAVEKLASTSQRQGQRPQGPRERSGSPVKKQTSGISTPQRGRQTSPSKPNSSSAGSPPPASARTASTSPLPAPGRAKSPSSRATSPYSFSPSLKADLMAAAAYVQMSPRESWATTTSPGLAGVGVGPARVASPVIIPVGVMGSPVLAGAGAERGRSIDQVLTRSTTTPAIRQSVSPPTSQTTRVPLAPSQPPTRPPSTAATPLQQQQQSQPPSPSKPSAPSHPPTPVQSQNAPPSQGTIAFPTYRNASTTSLSSPPAPSARPRAASGGSIAFPSYSYRNPSTTSLTSPPPRGGFTNYHMRPPTLSNASAISLPPADRPLISRLSHEARAEQVMDNHLRNRSVDKVDVLDVTDPWGGHWHHDSPYDVLEKTGNAIGGGKRAGGGATPRGGAPGGRSGRVSPVSPASPPGQQAQRESQREVGIFALDDVGIGS</sequence>
<feature type="region of interest" description="Disordered" evidence="1">
    <location>
        <begin position="1"/>
        <end position="151"/>
    </location>
</feature>
<keyword evidence="3" id="KW-1185">Reference proteome</keyword>
<feature type="compositionally biased region" description="Polar residues" evidence="1">
    <location>
        <begin position="90"/>
        <end position="104"/>
    </location>
</feature>
<feature type="compositionally biased region" description="Low complexity" evidence="1">
    <location>
        <begin position="39"/>
        <end position="55"/>
    </location>
</feature>
<gene>
    <name evidence="2" type="ORF">CALCODRAFT_280753</name>
</gene>
<reference evidence="2 3" key="1">
    <citation type="journal article" date="2016" name="Mol. Biol. Evol.">
        <title>Comparative Genomics of Early-Diverging Mushroom-Forming Fungi Provides Insights into the Origins of Lignocellulose Decay Capabilities.</title>
        <authorList>
            <person name="Nagy L.G."/>
            <person name="Riley R."/>
            <person name="Tritt A."/>
            <person name="Adam C."/>
            <person name="Daum C."/>
            <person name="Floudas D."/>
            <person name="Sun H."/>
            <person name="Yadav J.S."/>
            <person name="Pangilinan J."/>
            <person name="Larsson K.H."/>
            <person name="Matsuura K."/>
            <person name="Barry K."/>
            <person name="Labutti K."/>
            <person name="Kuo R."/>
            <person name="Ohm R.A."/>
            <person name="Bhattacharya S.S."/>
            <person name="Shirouzu T."/>
            <person name="Yoshinaga Y."/>
            <person name="Martin F.M."/>
            <person name="Grigoriev I.V."/>
            <person name="Hibbett D.S."/>
        </authorList>
    </citation>
    <scope>NUCLEOTIDE SEQUENCE [LARGE SCALE GENOMIC DNA]</scope>
    <source>
        <strain evidence="2 3">HHB12733</strain>
    </source>
</reference>
<organism evidence="2 3">
    <name type="scientific">Calocera cornea HHB12733</name>
    <dbReference type="NCBI Taxonomy" id="1353952"/>
    <lineage>
        <taxon>Eukaryota</taxon>
        <taxon>Fungi</taxon>
        <taxon>Dikarya</taxon>
        <taxon>Basidiomycota</taxon>
        <taxon>Agaricomycotina</taxon>
        <taxon>Dacrymycetes</taxon>
        <taxon>Dacrymycetales</taxon>
        <taxon>Dacrymycetaceae</taxon>
        <taxon>Calocera</taxon>
    </lineage>
</organism>
<feature type="region of interest" description="Disordered" evidence="1">
    <location>
        <begin position="430"/>
        <end position="492"/>
    </location>
</feature>
<feature type="compositionally biased region" description="Pro residues" evidence="1">
    <location>
        <begin position="272"/>
        <end position="287"/>
    </location>
</feature>
<protein>
    <submittedName>
        <fullName evidence="2">Uncharacterized protein</fullName>
    </submittedName>
</protein>
<dbReference type="Proteomes" id="UP000076842">
    <property type="component" value="Unassembled WGS sequence"/>
</dbReference>
<dbReference type="AlphaFoldDB" id="A0A165JT48"/>
<feature type="compositionally biased region" description="Polar residues" evidence="1">
    <location>
        <begin position="288"/>
        <end position="299"/>
    </location>
</feature>
<feature type="compositionally biased region" description="Polar residues" evidence="1">
    <location>
        <begin position="139"/>
        <end position="151"/>
    </location>
</feature>
<feature type="compositionally biased region" description="Low complexity" evidence="1">
    <location>
        <begin position="105"/>
        <end position="130"/>
    </location>
</feature>
<accession>A0A165JT48</accession>
<evidence type="ECO:0000313" key="2">
    <source>
        <dbReference type="EMBL" id="KZT62236.1"/>
    </source>
</evidence>
<feature type="compositionally biased region" description="Low complexity" evidence="1">
    <location>
        <begin position="257"/>
        <end position="271"/>
    </location>
</feature>
<dbReference type="STRING" id="1353952.A0A165JT48"/>
<evidence type="ECO:0000313" key="3">
    <source>
        <dbReference type="Proteomes" id="UP000076842"/>
    </source>
</evidence>
<proteinExistence type="predicted"/>
<dbReference type="OrthoDB" id="3231532at2759"/>
<evidence type="ECO:0000256" key="1">
    <source>
        <dbReference type="SAM" id="MobiDB-lite"/>
    </source>
</evidence>
<name>A0A165JT48_9BASI</name>
<feature type="region of interest" description="Disordered" evidence="1">
    <location>
        <begin position="213"/>
        <end position="373"/>
    </location>
</feature>
<dbReference type="EMBL" id="KV423918">
    <property type="protein sequence ID" value="KZT62236.1"/>
    <property type="molecule type" value="Genomic_DNA"/>
</dbReference>
<feature type="compositionally biased region" description="Gly residues" evidence="1">
    <location>
        <begin position="434"/>
        <end position="456"/>
    </location>
</feature>
<feature type="compositionally biased region" description="Polar residues" evidence="1">
    <location>
        <begin position="220"/>
        <end position="244"/>
    </location>
</feature>